<comment type="caution">
    <text evidence="1">The sequence shown here is derived from an EMBL/GenBank/DDBJ whole genome shotgun (WGS) entry which is preliminary data.</text>
</comment>
<reference evidence="2" key="1">
    <citation type="journal article" date="2023" name="G3 (Bethesda)">
        <title>Genome assembly and association tests identify interacting loci associated with vigor, precocity, and sex in interspecific pistachio rootstocks.</title>
        <authorList>
            <person name="Palmer W."/>
            <person name="Jacygrad E."/>
            <person name="Sagayaradj S."/>
            <person name="Cavanaugh K."/>
            <person name="Han R."/>
            <person name="Bertier L."/>
            <person name="Beede B."/>
            <person name="Kafkas S."/>
            <person name="Golino D."/>
            <person name="Preece J."/>
            <person name="Michelmore R."/>
        </authorList>
    </citation>
    <scope>NUCLEOTIDE SEQUENCE [LARGE SCALE GENOMIC DNA]</scope>
</reference>
<accession>A0ACC1A601</accession>
<organism evidence="1 2">
    <name type="scientific">Pistacia atlantica</name>
    <dbReference type="NCBI Taxonomy" id="434234"/>
    <lineage>
        <taxon>Eukaryota</taxon>
        <taxon>Viridiplantae</taxon>
        <taxon>Streptophyta</taxon>
        <taxon>Embryophyta</taxon>
        <taxon>Tracheophyta</taxon>
        <taxon>Spermatophyta</taxon>
        <taxon>Magnoliopsida</taxon>
        <taxon>eudicotyledons</taxon>
        <taxon>Gunneridae</taxon>
        <taxon>Pentapetalae</taxon>
        <taxon>rosids</taxon>
        <taxon>malvids</taxon>
        <taxon>Sapindales</taxon>
        <taxon>Anacardiaceae</taxon>
        <taxon>Pistacia</taxon>
    </lineage>
</organism>
<keyword evidence="2" id="KW-1185">Reference proteome</keyword>
<sequence>MASANFLQESLLLSLSNLSLSGHGSSTSRTHQPSPMPPTHCDSFLFTKMSLFLVLIWSATYEDEIYLAPSKCLD</sequence>
<protein>
    <submittedName>
        <fullName evidence="1">Uncharacterized protein</fullName>
    </submittedName>
</protein>
<proteinExistence type="predicted"/>
<name>A0ACC1A601_9ROSI</name>
<dbReference type="EMBL" id="CM047908">
    <property type="protein sequence ID" value="KAJ0082939.1"/>
    <property type="molecule type" value="Genomic_DNA"/>
</dbReference>
<evidence type="ECO:0000313" key="1">
    <source>
        <dbReference type="EMBL" id="KAJ0082939.1"/>
    </source>
</evidence>
<dbReference type="Proteomes" id="UP001164250">
    <property type="component" value="Chromosome 12"/>
</dbReference>
<evidence type="ECO:0000313" key="2">
    <source>
        <dbReference type="Proteomes" id="UP001164250"/>
    </source>
</evidence>
<gene>
    <name evidence="1" type="ORF">Patl1_09694</name>
</gene>